<dbReference type="Pfam" id="PF09603">
    <property type="entry name" value="Fib_succ_major"/>
    <property type="match status" value="1"/>
</dbReference>
<dbReference type="Proteomes" id="UP000245535">
    <property type="component" value="Unassembled WGS sequence"/>
</dbReference>
<name>A0A315Z6H9_SEDFL</name>
<proteinExistence type="predicted"/>
<dbReference type="EMBL" id="QGDO01000007">
    <property type="protein sequence ID" value="PWJ38580.1"/>
    <property type="molecule type" value="Genomic_DNA"/>
</dbReference>
<organism evidence="2 3">
    <name type="scientific">Sediminitomix flava</name>
    <dbReference type="NCBI Taxonomy" id="379075"/>
    <lineage>
        <taxon>Bacteria</taxon>
        <taxon>Pseudomonadati</taxon>
        <taxon>Bacteroidota</taxon>
        <taxon>Cytophagia</taxon>
        <taxon>Cytophagales</taxon>
        <taxon>Flammeovirgaceae</taxon>
        <taxon>Sediminitomix</taxon>
    </lineage>
</organism>
<evidence type="ECO:0000259" key="1">
    <source>
        <dbReference type="Pfam" id="PF09603"/>
    </source>
</evidence>
<comment type="caution">
    <text evidence="2">The sequence shown here is derived from an EMBL/GenBank/DDBJ whole genome shotgun (WGS) entry which is preliminary data.</text>
</comment>
<dbReference type="RefSeq" id="WP_109621783.1">
    <property type="nucleotide sequence ID" value="NZ_QGDO01000007.1"/>
</dbReference>
<reference evidence="2 3" key="1">
    <citation type="submission" date="2018-03" db="EMBL/GenBank/DDBJ databases">
        <title>Genomic Encyclopedia of Archaeal and Bacterial Type Strains, Phase II (KMG-II): from individual species to whole genera.</title>
        <authorList>
            <person name="Goeker M."/>
        </authorList>
    </citation>
    <scope>NUCLEOTIDE SEQUENCE [LARGE SCALE GENOMIC DNA]</scope>
    <source>
        <strain evidence="2 3">DSM 28229</strain>
    </source>
</reference>
<sequence>MLIRRLYLSIFLMGFVILSIQSCQKSEEVIELKPNAGKSFIDIVSKNYAVELDAIPLPSGVEGTWRIYVGEHGTFDDINDPKSKFYGEPGENYQLGWEASEGDRYKADVITVSFKSLEPIILMAVEDTSKNNISLHLEAEMPDNGETGQWRIVSGNGGRLIDEDNAIAGFVGQPETEYTLEWVLSYGSKEASTEFSFTTDQLKAYAGEDELDIKTNREFEEKYFTLQAFLPAGATAEWNILEGEGGTVLDKNDPSSIFQGIPDTLYTLSYTVNLDTYSSTDTLQLRFRGLWGVWTDERDEQTYRFTEINGLEWMTENYNYAGLPGEESWYYGHAYRAIVEDGHPLETEEDRKKYGRLYSYYAAHAFAPEGWRLPTVAELEQLMNSLGGDSFAKQQMVEGGKSGLDYNFPGYLEINSSGDPAFRNVFKGLDQFGYFWTADHNPSRGLAVSFFIGDESTIAGMAVLPYTFFVGSVRYVREAQP</sequence>
<dbReference type="PROSITE" id="PS51257">
    <property type="entry name" value="PROKAR_LIPOPROTEIN"/>
    <property type="match status" value="1"/>
</dbReference>
<dbReference type="InterPro" id="IPR011871">
    <property type="entry name" value="Fib_succ_major"/>
</dbReference>
<feature type="domain" description="Fibrobacter succinogenes major paralogous" evidence="1">
    <location>
        <begin position="307"/>
        <end position="477"/>
    </location>
</feature>
<evidence type="ECO:0000313" key="2">
    <source>
        <dbReference type="EMBL" id="PWJ38580.1"/>
    </source>
</evidence>
<dbReference type="OrthoDB" id="9805760at2"/>
<protein>
    <submittedName>
        <fullName evidence="2">Uncharacterized protein (TIGR02145 family)</fullName>
    </submittedName>
</protein>
<accession>A0A315Z6H9</accession>
<keyword evidence="3" id="KW-1185">Reference proteome</keyword>
<dbReference type="NCBIfam" id="TIGR02145">
    <property type="entry name" value="Fib_succ_major"/>
    <property type="match status" value="1"/>
</dbReference>
<dbReference type="AlphaFoldDB" id="A0A315Z6H9"/>
<gene>
    <name evidence="2" type="ORF">BC781_107170</name>
</gene>
<evidence type="ECO:0000313" key="3">
    <source>
        <dbReference type="Proteomes" id="UP000245535"/>
    </source>
</evidence>